<feature type="transmembrane region" description="Helical" evidence="7">
    <location>
        <begin position="309"/>
        <end position="333"/>
    </location>
</feature>
<feature type="transmembrane region" description="Helical" evidence="7">
    <location>
        <begin position="81"/>
        <end position="101"/>
    </location>
</feature>
<dbReference type="PANTHER" id="PTHR23526">
    <property type="entry name" value="INTEGRAL MEMBRANE TRANSPORT PROTEIN-RELATED"/>
    <property type="match status" value="1"/>
</dbReference>
<keyword evidence="5 7" id="KW-0472">Membrane</keyword>
<feature type="transmembrane region" description="Helical" evidence="7">
    <location>
        <begin position="284"/>
        <end position="303"/>
    </location>
</feature>
<organism evidence="9 10">
    <name type="scientific">Bacillus changyiensis</name>
    <dbReference type="NCBI Taxonomy" id="3004103"/>
    <lineage>
        <taxon>Bacteria</taxon>
        <taxon>Bacillati</taxon>
        <taxon>Bacillota</taxon>
        <taxon>Bacilli</taxon>
        <taxon>Bacillales</taxon>
        <taxon>Bacillaceae</taxon>
        <taxon>Bacillus</taxon>
    </lineage>
</organism>
<accession>A0ABT4X413</accession>
<dbReference type="InterPro" id="IPR036259">
    <property type="entry name" value="MFS_trans_sf"/>
</dbReference>
<evidence type="ECO:0000256" key="6">
    <source>
        <dbReference type="SAM" id="MobiDB-lite"/>
    </source>
</evidence>
<feature type="region of interest" description="Disordered" evidence="6">
    <location>
        <begin position="408"/>
        <end position="428"/>
    </location>
</feature>
<evidence type="ECO:0000313" key="10">
    <source>
        <dbReference type="Proteomes" id="UP001211894"/>
    </source>
</evidence>
<feature type="transmembrane region" description="Helical" evidence="7">
    <location>
        <begin position="230"/>
        <end position="247"/>
    </location>
</feature>
<feature type="transmembrane region" description="Helical" evidence="7">
    <location>
        <begin position="107"/>
        <end position="129"/>
    </location>
</feature>
<dbReference type="Gene3D" id="1.20.1250.20">
    <property type="entry name" value="MFS general substrate transporter like domains"/>
    <property type="match status" value="1"/>
</dbReference>
<dbReference type="EMBL" id="JAQKAB010000006">
    <property type="protein sequence ID" value="MDA7026933.1"/>
    <property type="molecule type" value="Genomic_DNA"/>
</dbReference>
<proteinExistence type="predicted"/>
<evidence type="ECO:0000256" key="7">
    <source>
        <dbReference type="SAM" id="Phobius"/>
    </source>
</evidence>
<evidence type="ECO:0000256" key="4">
    <source>
        <dbReference type="ARBA" id="ARBA00022989"/>
    </source>
</evidence>
<dbReference type="PROSITE" id="PS50850">
    <property type="entry name" value="MFS"/>
    <property type="match status" value="1"/>
</dbReference>
<feature type="transmembrane region" description="Helical" evidence="7">
    <location>
        <begin position="177"/>
        <end position="195"/>
    </location>
</feature>
<name>A0ABT4X413_9BACI</name>
<evidence type="ECO:0000256" key="2">
    <source>
        <dbReference type="ARBA" id="ARBA00022448"/>
    </source>
</evidence>
<dbReference type="Pfam" id="PF07690">
    <property type="entry name" value="MFS_1"/>
    <property type="match status" value="1"/>
</dbReference>
<dbReference type="Proteomes" id="UP001211894">
    <property type="component" value="Unassembled WGS sequence"/>
</dbReference>
<dbReference type="PANTHER" id="PTHR23526:SF2">
    <property type="entry name" value="MAJOR FACILITATOR SUPERFAMILY (MFS) PROFILE DOMAIN-CONTAINING PROTEIN"/>
    <property type="match status" value="1"/>
</dbReference>
<gene>
    <name evidence="9" type="ORF">PJ311_09970</name>
</gene>
<feature type="transmembrane region" description="Helical" evidence="7">
    <location>
        <begin position="253"/>
        <end position="272"/>
    </location>
</feature>
<evidence type="ECO:0000313" key="9">
    <source>
        <dbReference type="EMBL" id="MDA7026933.1"/>
    </source>
</evidence>
<dbReference type="InterPro" id="IPR011701">
    <property type="entry name" value="MFS"/>
</dbReference>
<keyword evidence="3 7" id="KW-0812">Transmembrane</keyword>
<protein>
    <submittedName>
        <fullName evidence="9">MFS transporter</fullName>
    </submittedName>
</protein>
<sequence>MSKIKNIIGDVEVNRDLLLLLTVGGLYSLSIALSNTFVNVYLWKQSGQFIDLAIYNLSIVVMQPLTFMIAGRLAKKIDRVFILRFGVSFLAIFYLTVLLVGENAGSQLVLLGSVLGVGYGFYWLAFNVLTFEITEPETRDFFNGFLGVLTSGAGMIGPIVAGYVISRLTDNTGYTLIFSFSLGLFTIAVITSFFLKRREARGQYILKKIWKERNSDENWKNITNAHFFQGLREGIFVFLINVFVFITTKSELALGKFGLVNSAVSFFAYYFATRFIKKGARKKAILLGGLVLFGSLFLILFHMTYVTLLFYAVAIAIGYPMLLVPYSSLTYDVIGKARYARKARIEYIVVREVYLNSGRIASILVFLLLVLLFKEDFGIPISLVLLGAGHTLIYYFIKDVSLTEPAQETVGQDTRKQTAEPNYLEGKR</sequence>
<keyword evidence="2" id="KW-0813">Transport</keyword>
<feature type="transmembrane region" description="Helical" evidence="7">
    <location>
        <begin position="141"/>
        <end position="165"/>
    </location>
</feature>
<comment type="subcellular location">
    <subcellularLocation>
        <location evidence="1">Cell membrane</location>
        <topology evidence="1">Multi-pass membrane protein</topology>
    </subcellularLocation>
</comment>
<evidence type="ECO:0000256" key="1">
    <source>
        <dbReference type="ARBA" id="ARBA00004651"/>
    </source>
</evidence>
<evidence type="ECO:0000256" key="5">
    <source>
        <dbReference type="ARBA" id="ARBA00023136"/>
    </source>
</evidence>
<feature type="transmembrane region" description="Helical" evidence="7">
    <location>
        <begin position="20"/>
        <end position="43"/>
    </location>
</feature>
<dbReference type="InterPro" id="IPR052528">
    <property type="entry name" value="Sugar_transport-like"/>
</dbReference>
<dbReference type="InterPro" id="IPR020846">
    <property type="entry name" value="MFS_dom"/>
</dbReference>
<comment type="caution">
    <text evidence="9">The sequence shown here is derived from an EMBL/GenBank/DDBJ whole genome shotgun (WGS) entry which is preliminary data.</text>
</comment>
<dbReference type="RefSeq" id="WP_271340794.1">
    <property type="nucleotide sequence ID" value="NZ_JAQKAB010000006.1"/>
</dbReference>
<feature type="transmembrane region" description="Helical" evidence="7">
    <location>
        <begin position="49"/>
        <end position="69"/>
    </location>
</feature>
<keyword evidence="10" id="KW-1185">Reference proteome</keyword>
<evidence type="ECO:0000259" key="8">
    <source>
        <dbReference type="PROSITE" id="PS50850"/>
    </source>
</evidence>
<reference evidence="9 10" key="1">
    <citation type="submission" date="2023-01" db="EMBL/GenBank/DDBJ databases">
        <title>Bacillus changyiensis sp. nov., isolated from a coastal deposit.</title>
        <authorList>
            <person name="Xiao G."/>
            <person name="Lai Q."/>
            <person name="Hu Z."/>
            <person name="Shao Z."/>
        </authorList>
    </citation>
    <scope>NUCLEOTIDE SEQUENCE [LARGE SCALE GENOMIC DNA]</scope>
    <source>
        <strain evidence="9 10">CLL-7-23</strain>
    </source>
</reference>
<keyword evidence="4 7" id="KW-1133">Transmembrane helix</keyword>
<feature type="transmembrane region" description="Helical" evidence="7">
    <location>
        <begin position="379"/>
        <end position="397"/>
    </location>
</feature>
<dbReference type="SUPFAM" id="SSF103473">
    <property type="entry name" value="MFS general substrate transporter"/>
    <property type="match status" value="1"/>
</dbReference>
<feature type="domain" description="Major facilitator superfamily (MFS) profile" evidence="8">
    <location>
        <begin position="1"/>
        <end position="200"/>
    </location>
</feature>
<evidence type="ECO:0000256" key="3">
    <source>
        <dbReference type="ARBA" id="ARBA00022692"/>
    </source>
</evidence>
<feature type="transmembrane region" description="Helical" evidence="7">
    <location>
        <begin position="353"/>
        <end position="373"/>
    </location>
</feature>